<evidence type="ECO:0000256" key="4">
    <source>
        <dbReference type="ARBA" id="ARBA00022741"/>
    </source>
</evidence>
<proteinExistence type="inferred from homology"/>
<dbReference type="Pfam" id="PF01425">
    <property type="entry name" value="Amidase"/>
    <property type="match status" value="1"/>
</dbReference>
<organism evidence="9 10">
    <name type="scientific">Bdellovibrio bacteriovorus</name>
    <dbReference type="NCBI Taxonomy" id="959"/>
    <lineage>
        <taxon>Bacteria</taxon>
        <taxon>Pseudomonadati</taxon>
        <taxon>Bdellovibrionota</taxon>
        <taxon>Bdellovibrionia</taxon>
        <taxon>Bdellovibrionales</taxon>
        <taxon>Pseudobdellovibrionaceae</taxon>
        <taxon>Bdellovibrio</taxon>
    </lineage>
</organism>
<evidence type="ECO:0000256" key="3">
    <source>
        <dbReference type="ARBA" id="ARBA00022598"/>
    </source>
</evidence>
<dbReference type="GO" id="GO:0030956">
    <property type="term" value="C:glutamyl-tRNA(Gln) amidotransferase complex"/>
    <property type="evidence" value="ECO:0007669"/>
    <property type="project" value="InterPro"/>
</dbReference>
<keyword evidence="5 7" id="KW-0067">ATP-binding</keyword>
<dbReference type="SUPFAM" id="SSF75304">
    <property type="entry name" value="Amidase signature (AS) enzymes"/>
    <property type="match status" value="1"/>
</dbReference>
<comment type="catalytic activity">
    <reaction evidence="7">
        <text>L-glutamyl-tRNA(Gln) + L-glutamine + ATP + H2O = L-glutaminyl-tRNA(Gln) + L-glutamate + ADP + phosphate + H(+)</text>
        <dbReference type="Rhea" id="RHEA:17521"/>
        <dbReference type="Rhea" id="RHEA-COMP:9681"/>
        <dbReference type="Rhea" id="RHEA-COMP:9684"/>
        <dbReference type="ChEBI" id="CHEBI:15377"/>
        <dbReference type="ChEBI" id="CHEBI:15378"/>
        <dbReference type="ChEBI" id="CHEBI:29985"/>
        <dbReference type="ChEBI" id="CHEBI:30616"/>
        <dbReference type="ChEBI" id="CHEBI:43474"/>
        <dbReference type="ChEBI" id="CHEBI:58359"/>
        <dbReference type="ChEBI" id="CHEBI:78520"/>
        <dbReference type="ChEBI" id="CHEBI:78521"/>
        <dbReference type="ChEBI" id="CHEBI:456216"/>
        <dbReference type="EC" id="6.3.5.7"/>
    </reaction>
</comment>
<dbReference type="EC" id="6.3.5.7" evidence="7"/>
<dbReference type="PIRSF" id="PIRSF001221">
    <property type="entry name" value="Amidase_fungi"/>
    <property type="match status" value="1"/>
</dbReference>
<dbReference type="HAMAP" id="MF_00120">
    <property type="entry name" value="GatA"/>
    <property type="match status" value="1"/>
</dbReference>
<dbReference type="GO" id="GO:0016740">
    <property type="term" value="F:transferase activity"/>
    <property type="evidence" value="ECO:0007669"/>
    <property type="project" value="UniProtKB-KW"/>
</dbReference>
<dbReference type="InterPro" id="IPR023631">
    <property type="entry name" value="Amidase_dom"/>
</dbReference>
<evidence type="ECO:0000313" key="10">
    <source>
        <dbReference type="Proteomes" id="UP000075320"/>
    </source>
</evidence>
<dbReference type="GO" id="GO:0006412">
    <property type="term" value="P:translation"/>
    <property type="evidence" value="ECO:0007669"/>
    <property type="project" value="UniProtKB-UniRule"/>
</dbReference>
<reference evidence="9 10" key="1">
    <citation type="submission" date="2016-03" db="EMBL/GenBank/DDBJ databases">
        <authorList>
            <person name="Ploux O."/>
        </authorList>
    </citation>
    <scope>NUCLEOTIDE SEQUENCE [LARGE SCALE GENOMIC DNA]</scope>
    <source>
        <strain evidence="9 10">R0</strain>
    </source>
</reference>
<evidence type="ECO:0000259" key="8">
    <source>
        <dbReference type="Pfam" id="PF01425"/>
    </source>
</evidence>
<dbReference type="GO" id="GO:0050567">
    <property type="term" value="F:glutaminyl-tRNA synthase (glutamine-hydrolyzing) activity"/>
    <property type="evidence" value="ECO:0007669"/>
    <property type="project" value="UniProtKB-UniRule"/>
</dbReference>
<dbReference type="Gene3D" id="3.90.1300.10">
    <property type="entry name" value="Amidase signature (AS) domain"/>
    <property type="match status" value="1"/>
</dbReference>
<evidence type="ECO:0000256" key="6">
    <source>
        <dbReference type="ARBA" id="ARBA00022917"/>
    </source>
</evidence>
<comment type="subunit">
    <text evidence="1 7">Heterotrimer of A, B and C subunits.</text>
</comment>
<keyword evidence="3 7" id="KW-0436">Ligase</keyword>
<evidence type="ECO:0000313" key="9">
    <source>
        <dbReference type="EMBL" id="KYG66765.1"/>
    </source>
</evidence>
<dbReference type="RefSeq" id="WP_061834343.1">
    <property type="nucleotide sequence ID" value="NZ_LUKE01000001.1"/>
</dbReference>
<comment type="similarity">
    <text evidence="7">Belongs to the amidase family. GatA subfamily.</text>
</comment>
<keyword evidence="9" id="KW-0808">Transferase</keyword>
<evidence type="ECO:0000256" key="2">
    <source>
        <dbReference type="ARBA" id="ARBA00014428"/>
    </source>
</evidence>
<evidence type="ECO:0000256" key="7">
    <source>
        <dbReference type="HAMAP-Rule" id="MF_00120"/>
    </source>
</evidence>
<dbReference type="InterPro" id="IPR000120">
    <property type="entry name" value="Amidase"/>
</dbReference>
<dbReference type="PANTHER" id="PTHR11895">
    <property type="entry name" value="TRANSAMIDASE"/>
    <property type="match status" value="1"/>
</dbReference>
<feature type="active site" description="Acyl-ester intermediate" evidence="7">
    <location>
        <position position="177"/>
    </location>
</feature>
<evidence type="ECO:0000256" key="1">
    <source>
        <dbReference type="ARBA" id="ARBA00011123"/>
    </source>
</evidence>
<name>A0A150WRC7_BDEBC</name>
<dbReference type="EMBL" id="LUKE01000001">
    <property type="protein sequence ID" value="KYG66765.1"/>
    <property type="molecule type" value="Genomic_DNA"/>
</dbReference>
<comment type="function">
    <text evidence="7">Allows the formation of correctly charged Gln-tRNA(Gln) through the transamidation of misacylated Glu-tRNA(Gln) in organisms which lack glutaminyl-tRNA synthetase. The reaction takes place in the presence of glutamine and ATP through an activated gamma-phospho-Glu-tRNA(Gln).</text>
</comment>
<comment type="caution">
    <text evidence="9">The sequence shown here is derived from an EMBL/GenBank/DDBJ whole genome shotgun (WGS) entry which is preliminary data.</text>
</comment>
<dbReference type="OrthoDB" id="5287888at2"/>
<sequence length="490" mass="52251">MDLLKASFSDIAEAVTSKAISAKEVSSFFLKRAQSLNPRINAITSFNDHALAEAEKIDEKIAKKESVGPLAGVPFGIKEMFCTKGLKTTAASKMLANFVPPYDATAVERLKNAGAIVLGKLNQDEFAMGSSNENSLHGVVRNPWDVTCVPGGSSGGSAAAQASRLMAGTLGTDTGGSIRQPAHFCGVVGVKPTYGRVSRFGIIAYASSLDQAGPIVSSVKDAALSLEVISGFDKNDGTTSQKAVPAWSKQLNENVKGLKVGLLKQCMSGALNADVQKAVDNSLDILKKSGAEIVEVSVPLIEYAVPVYYLIAASEASSNLARYDGVKYGYRAEFKNLSAIPLEDFYGETRGQGFGAEVKRRIMLGTYCLSSGYYDAYYTKAGQVRRLMVQQYQEAFKSCDVILSPVTTSTAFKIGERISDPLAMYLNDIFTTSTNLAGLPGMSVPFSLSAEGLPIGIQLTANHFDEQRMLNVGLALENASSVRGKNPNVF</sequence>
<protein>
    <recommendedName>
        <fullName evidence="2 7">Glutamyl-tRNA(Gln) amidotransferase subunit A</fullName>
        <shortName evidence="7">Glu-ADT subunit A</shortName>
        <ecNumber evidence="7">6.3.5.7</ecNumber>
    </recommendedName>
</protein>
<evidence type="ECO:0000256" key="5">
    <source>
        <dbReference type="ARBA" id="ARBA00022840"/>
    </source>
</evidence>
<dbReference type="AlphaFoldDB" id="A0A150WRC7"/>
<dbReference type="GO" id="GO:0005524">
    <property type="term" value="F:ATP binding"/>
    <property type="evidence" value="ECO:0007669"/>
    <property type="project" value="UniProtKB-KW"/>
</dbReference>
<feature type="domain" description="Amidase" evidence="8">
    <location>
        <begin position="27"/>
        <end position="470"/>
    </location>
</feature>
<keyword evidence="6 7" id="KW-0648">Protein biosynthesis</keyword>
<accession>A0A150WRC7</accession>
<keyword evidence="10" id="KW-1185">Reference proteome</keyword>
<dbReference type="PANTHER" id="PTHR11895:SF151">
    <property type="entry name" value="GLUTAMYL-TRNA(GLN) AMIDOTRANSFERASE SUBUNIT A"/>
    <property type="match status" value="1"/>
</dbReference>
<dbReference type="InterPro" id="IPR036928">
    <property type="entry name" value="AS_sf"/>
</dbReference>
<gene>
    <name evidence="7 9" type="primary">gatA</name>
    <name evidence="9" type="ORF">AZI86_06900</name>
</gene>
<dbReference type="InterPro" id="IPR004412">
    <property type="entry name" value="GatA"/>
</dbReference>
<dbReference type="Proteomes" id="UP000075320">
    <property type="component" value="Unassembled WGS sequence"/>
</dbReference>
<feature type="active site" description="Charge relay system" evidence="7">
    <location>
        <position position="78"/>
    </location>
</feature>
<keyword evidence="4 7" id="KW-0547">Nucleotide-binding</keyword>
<dbReference type="NCBIfam" id="TIGR00132">
    <property type="entry name" value="gatA"/>
    <property type="match status" value="1"/>
</dbReference>
<feature type="active site" description="Charge relay system" evidence="7">
    <location>
        <position position="153"/>
    </location>
</feature>